<dbReference type="InParanoid" id="A0A165GWP1"/>
<evidence type="ECO:0000313" key="2">
    <source>
        <dbReference type="Proteomes" id="UP000076871"/>
    </source>
</evidence>
<dbReference type="EMBL" id="KV427608">
    <property type="protein sequence ID" value="KZT10929.1"/>
    <property type="molecule type" value="Genomic_DNA"/>
</dbReference>
<dbReference type="Proteomes" id="UP000076871">
    <property type="component" value="Unassembled WGS sequence"/>
</dbReference>
<dbReference type="AlphaFoldDB" id="A0A165GWP1"/>
<reference evidence="1 2" key="1">
    <citation type="journal article" date="2016" name="Mol. Biol. Evol.">
        <title>Comparative Genomics of Early-Diverging Mushroom-Forming Fungi Provides Insights into the Origins of Lignocellulose Decay Capabilities.</title>
        <authorList>
            <person name="Nagy L.G."/>
            <person name="Riley R."/>
            <person name="Tritt A."/>
            <person name="Adam C."/>
            <person name="Daum C."/>
            <person name="Floudas D."/>
            <person name="Sun H."/>
            <person name="Yadav J.S."/>
            <person name="Pangilinan J."/>
            <person name="Larsson K.H."/>
            <person name="Matsuura K."/>
            <person name="Barry K."/>
            <person name="Labutti K."/>
            <person name="Kuo R."/>
            <person name="Ohm R.A."/>
            <person name="Bhattacharya S.S."/>
            <person name="Shirouzu T."/>
            <person name="Yoshinaga Y."/>
            <person name="Martin F.M."/>
            <person name="Grigoriev I.V."/>
            <person name="Hibbett D.S."/>
        </authorList>
    </citation>
    <scope>NUCLEOTIDE SEQUENCE [LARGE SCALE GENOMIC DNA]</scope>
    <source>
        <strain evidence="1 2">93-53</strain>
    </source>
</reference>
<dbReference type="RefSeq" id="XP_040768669.1">
    <property type="nucleotide sequence ID" value="XM_040907996.1"/>
</dbReference>
<gene>
    <name evidence="1" type="ORF">LAESUDRAFT_721333</name>
</gene>
<keyword evidence="2" id="KW-1185">Reference proteome</keyword>
<accession>A0A165GWP1</accession>
<dbReference type="OrthoDB" id="2771500at2759"/>
<proteinExistence type="predicted"/>
<sequence length="91" mass="10137">MKDNPAAASRCYHMWDVVDAACEDLIVDLGQAESTIVRNLGLLCRHLVLMHSFLLQTQPAPYEANLGSARSVYGVLIECMRAYAQNRPPVF</sequence>
<organism evidence="1 2">
    <name type="scientific">Laetiporus sulphureus 93-53</name>
    <dbReference type="NCBI Taxonomy" id="1314785"/>
    <lineage>
        <taxon>Eukaryota</taxon>
        <taxon>Fungi</taxon>
        <taxon>Dikarya</taxon>
        <taxon>Basidiomycota</taxon>
        <taxon>Agaricomycotina</taxon>
        <taxon>Agaricomycetes</taxon>
        <taxon>Polyporales</taxon>
        <taxon>Laetiporus</taxon>
    </lineage>
</organism>
<name>A0A165GWP1_9APHY</name>
<evidence type="ECO:0000313" key="1">
    <source>
        <dbReference type="EMBL" id="KZT10929.1"/>
    </source>
</evidence>
<protein>
    <submittedName>
        <fullName evidence="1">Uncharacterized protein</fullName>
    </submittedName>
</protein>
<dbReference type="GeneID" id="63825025"/>